<feature type="domain" description="LysM" evidence="2">
    <location>
        <begin position="240"/>
        <end position="284"/>
    </location>
</feature>
<feature type="domain" description="LysM" evidence="2">
    <location>
        <begin position="288"/>
        <end position="332"/>
    </location>
</feature>
<dbReference type="PANTHER" id="PTHR33734">
    <property type="entry name" value="LYSM DOMAIN-CONTAINING GPI-ANCHORED PROTEIN 2"/>
    <property type="match status" value="1"/>
</dbReference>
<dbReference type="Gene3D" id="3.40.80.10">
    <property type="entry name" value="Peptidoglycan recognition protein-like"/>
    <property type="match status" value="1"/>
</dbReference>
<evidence type="ECO:0000256" key="1">
    <source>
        <dbReference type="SAM" id="MobiDB-lite"/>
    </source>
</evidence>
<dbReference type="AlphaFoldDB" id="A0AAW6ZKU6"/>
<dbReference type="PANTHER" id="PTHR33734:SF22">
    <property type="entry name" value="MEMBRANE-BOUND LYTIC MUREIN TRANSGLYCOSYLASE D"/>
    <property type="match status" value="1"/>
</dbReference>
<dbReference type="GO" id="GO:0008745">
    <property type="term" value="F:N-acetylmuramoyl-L-alanine amidase activity"/>
    <property type="evidence" value="ECO:0007669"/>
    <property type="project" value="InterPro"/>
</dbReference>
<gene>
    <name evidence="3" type="ORF">QP858_07790</name>
</gene>
<dbReference type="PROSITE" id="PS51782">
    <property type="entry name" value="LYSM"/>
    <property type="match status" value="2"/>
</dbReference>
<comment type="caution">
    <text evidence="3">The sequence shown here is derived from an EMBL/GenBank/DDBJ whole genome shotgun (WGS) entry which is preliminary data.</text>
</comment>
<accession>A0AAW6ZKU6</accession>
<protein>
    <submittedName>
        <fullName evidence="3">LysM peptidoglycan-binding domain-containing protein</fullName>
    </submittedName>
</protein>
<name>A0AAW6ZKU6_9ACTO</name>
<proteinExistence type="predicted"/>
<evidence type="ECO:0000259" key="2">
    <source>
        <dbReference type="PROSITE" id="PS51782"/>
    </source>
</evidence>
<dbReference type="SUPFAM" id="SSF54106">
    <property type="entry name" value="LysM domain"/>
    <property type="match status" value="2"/>
</dbReference>
<evidence type="ECO:0000313" key="4">
    <source>
        <dbReference type="Proteomes" id="UP001225576"/>
    </source>
</evidence>
<dbReference type="Gene3D" id="3.10.350.10">
    <property type="entry name" value="LysM domain"/>
    <property type="match status" value="2"/>
</dbReference>
<evidence type="ECO:0000313" key="3">
    <source>
        <dbReference type="EMBL" id="MDK8602355.1"/>
    </source>
</evidence>
<dbReference type="SUPFAM" id="SSF55846">
    <property type="entry name" value="N-acetylmuramoyl-L-alanine amidase-like"/>
    <property type="match status" value="1"/>
</dbReference>
<dbReference type="Pfam" id="PF01510">
    <property type="entry name" value="Amidase_2"/>
    <property type="match status" value="1"/>
</dbReference>
<dbReference type="CDD" id="cd00118">
    <property type="entry name" value="LysM"/>
    <property type="match status" value="2"/>
</dbReference>
<dbReference type="InterPro" id="IPR002502">
    <property type="entry name" value="Amidase_domain"/>
</dbReference>
<dbReference type="GO" id="GO:0008932">
    <property type="term" value="F:lytic endotransglycosylase activity"/>
    <property type="evidence" value="ECO:0007669"/>
    <property type="project" value="TreeGrafter"/>
</dbReference>
<dbReference type="Pfam" id="PF01476">
    <property type="entry name" value="LysM"/>
    <property type="match status" value="2"/>
</dbReference>
<dbReference type="EMBL" id="JASPDQ010000020">
    <property type="protein sequence ID" value="MDK8602355.1"/>
    <property type="molecule type" value="Genomic_DNA"/>
</dbReference>
<organism evidence="3 4">
    <name type="scientific">Trueperella bernardiae</name>
    <dbReference type="NCBI Taxonomy" id="59561"/>
    <lineage>
        <taxon>Bacteria</taxon>
        <taxon>Bacillati</taxon>
        <taxon>Actinomycetota</taxon>
        <taxon>Actinomycetes</taxon>
        <taxon>Actinomycetales</taxon>
        <taxon>Actinomycetaceae</taxon>
        <taxon>Trueperella</taxon>
    </lineage>
</organism>
<sequence>MPTPFLTGLGRVLDTAVGPDNWTGVPGWENRTGYTTRDGRPRGYDDIYGAIIHTTETNDSAFEKAAAGHRAYRDPEAPTLDVVADRWGTRGSHTYALLIARDGTVRLIAAGPGWQAGHGTWPTKVAGPNPGVRDGEANFHTIGISMDANGSAYPVTEPQLVALVKILVQLRKEWAPDRFEVMMHGEWQPVGYPGAEGRTDPTRIPGGWDAIRKAVDAGAWPVKPKPKPAATSSRPAPATGTYTVRPGDTLGRIAKAHATTWQALAKLNALADPHLIEVGQRLRVPAPPTHTVAKGEGLWTIARQHGLTIDQLANLNGLTRTSTIHPGQTLRVA</sequence>
<dbReference type="SMART" id="SM00257">
    <property type="entry name" value="LysM"/>
    <property type="match status" value="2"/>
</dbReference>
<dbReference type="InterPro" id="IPR036505">
    <property type="entry name" value="Amidase/PGRP_sf"/>
</dbReference>
<feature type="region of interest" description="Disordered" evidence="1">
    <location>
        <begin position="220"/>
        <end position="241"/>
    </location>
</feature>
<dbReference type="RefSeq" id="WP_285170837.1">
    <property type="nucleotide sequence ID" value="NZ_JASPDQ010000020.1"/>
</dbReference>
<dbReference type="GO" id="GO:0009253">
    <property type="term" value="P:peptidoglycan catabolic process"/>
    <property type="evidence" value="ECO:0007669"/>
    <property type="project" value="InterPro"/>
</dbReference>
<dbReference type="Proteomes" id="UP001225576">
    <property type="component" value="Unassembled WGS sequence"/>
</dbReference>
<dbReference type="InterPro" id="IPR018392">
    <property type="entry name" value="LysM"/>
</dbReference>
<reference evidence="3" key="1">
    <citation type="submission" date="2023-05" db="EMBL/GenBank/DDBJ databases">
        <title>Genomic Catalog of Human Bladder Bacteria.</title>
        <authorList>
            <person name="Du J."/>
        </authorList>
    </citation>
    <scope>NUCLEOTIDE SEQUENCE</scope>
    <source>
        <strain evidence="3">UMB1304A</strain>
    </source>
</reference>
<dbReference type="InterPro" id="IPR036779">
    <property type="entry name" value="LysM_dom_sf"/>
</dbReference>
<dbReference type="SMART" id="SM00644">
    <property type="entry name" value="Ami_2"/>
    <property type="match status" value="1"/>
</dbReference>